<dbReference type="PANTHER" id="PTHR24320">
    <property type="entry name" value="RETINOL DEHYDROGENASE"/>
    <property type="match status" value="1"/>
</dbReference>
<dbReference type="EMBL" id="CAJPDS010000018">
    <property type="protein sequence ID" value="CAF9916539.1"/>
    <property type="molecule type" value="Genomic_DNA"/>
</dbReference>
<organism evidence="3 4">
    <name type="scientific">Heterodermia speciosa</name>
    <dbReference type="NCBI Taxonomy" id="116794"/>
    <lineage>
        <taxon>Eukaryota</taxon>
        <taxon>Fungi</taxon>
        <taxon>Dikarya</taxon>
        <taxon>Ascomycota</taxon>
        <taxon>Pezizomycotina</taxon>
        <taxon>Lecanoromycetes</taxon>
        <taxon>OSLEUM clade</taxon>
        <taxon>Lecanoromycetidae</taxon>
        <taxon>Caliciales</taxon>
        <taxon>Physciaceae</taxon>
        <taxon>Heterodermia</taxon>
    </lineage>
</organism>
<dbReference type="InterPro" id="IPR036291">
    <property type="entry name" value="NAD(P)-bd_dom_sf"/>
</dbReference>
<dbReference type="Proteomes" id="UP000664521">
    <property type="component" value="Unassembled WGS sequence"/>
</dbReference>
<accession>A0A8H3IK37</accession>
<dbReference type="InterPro" id="IPR002347">
    <property type="entry name" value="SDR_fam"/>
</dbReference>
<dbReference type="PRINTS" id="PR00081">
    <property type="entry name" value="GDHRDH"/>
</dbReference>
<gene>
    <name evidence="3" type="ORF">HETSPECPRED_002944</name>
</gene>
<comment type="caution">
    <text evidence="3">The sequence shown here is derived from an EMBL/GenBank/DDBJ whole genome shotgun (WGS) entry which is preliminary data.</text>
</comment>
<comment type="similarity">
    <text evidence="1">Belongs to the short-chain dehydrogenases/reductases (SDR) family.</text>
</comment>
<proteinExistence type="inferred from homology"/>
<dbReference type="AlphaFoldDB" id="A0A8H3IK37"/>
<dbReference type="Gene3D" id="3.40.50.720">
    <property type="entry name" value="NAD(P)-binding Rossmann-like Domain"/>
    <property type="match status" value="1"/>
</dbReference>
<keyword evidence="2" id="KW-0560">Oxidoreductase</keyword>
<dbReference type="GO" id="GO:0016491">
    <property type="term" value="F:oxidoreductase activity"/>
    <property type="evidence" value="ECO:0007669"/>
    <property type="project" value="UniProtKB-KW"/>
</dbReference>
<sequence length="331" mass="35454">MPGRYAEAHVSPQGAGDARPTALDIVTDETLEGKLSDKVVLITGCSSGLGVETARAMSATGAKVYCTARDAAKGQKALEGVLEPGRVELLLLDLNSLESVRACAKDFLSKSDKLNIVINNAGIMATPTNVKTADGFEGQFGTNHLAHFLLFQLLKPTLLASSTPEMNSRVVCVSSMGHRASPPNFGDYNYDTTEYGAWKAYGQSKTSNIYMANEIDRRYGSRGLHGFSLHPGGIATGLQIHMSKEQTAAFSADEKTRQYMKSIPQGAATSVYAAVSREWEGKGGRYLEDCGDGVPNQPGHMEGYAAHAYNEEGGRKLWADSCKMVGVEDDA</sequence>
<dbReference type="PANTHER" id="PTHR24320:SF272">
    <property type="entry name" value="NAD(P)-BINDING ROSSMANN-FOLD SUPERFAMILY PROTEIN"/>
    <property type="match status" value="1"/>
</dbReference>
<keyword evidence="4" id="KW-1185">Reference proteome</keyword>
<dbReference type="SUPFAM" id="SSF51735">
    <property type="entry name" value="NAD(P)-binding Rossmann-fold domains"/>
    <property type="match status" value="1"/>
</dbReference>
<evidence type="ECO:0000313" key="4">
    <source>
        <dbReference type="Proteomes" id="UP000664521"/>
    </source>
</evidence>
<name>A0A8H3IK37_9LECA</name>
<evidence type="ECO:0000313" key="3">
    <source>
        <dbReference type="EMBL" id="CAF9916539.1"/>
    </source>
</evidence>
<protein>
    <recommendedName>
        <fullName evidence="5">Short-chain dehydrogenase</fullName>
    </recommendedName>
</protein>
<reference evidence="3" key="1">
    <citation type="submission" date="2021-03" db="EMBL/GenBank/DDBJ databases">
        <authorList>
            <person name="Tagirdzhanova G."/>
        </authorList>
    </citation>
    <scope>NUCLEOTIDE SEQUENCE</scope>
</reference>
<evidence type="ECO:0000256" key="1">
    <source>
        <dbReference type="ARBA" id="ARBA00006484"/>
    </source>
</evidence>
<evidence type="ECO:0000256" key="2">
    <source>
        <dbReference type="ARBA" id="ARBA00023002"/>
    </source>
</evidence>
<evidence type="ECO:0008006" key="5">
    <source>
        <dbReference type="Google" id="ProtNLM"/>
    </source>
</evidence>
<dbReference type="Pfam" id="PF00106">
    <property type="entry name" value="adh_short"/>
    <property type="match status" value="1"/>
</dbReference>
<dbReference type="OrthoDB" id="191139at2759"/>